<geneLocation type="plasmid" evidence="5 7">
    <name>pB</name>
</geneLocation>
<accession>A0A9Q9DD21</accession>
<dbReference type="Proteomes" id="UP001055460">
    <property type="component" value="Plasmid pB"/>
</dbReference>
<protein>
    <submittedName>
        <fullName evidence="6">LacI family DNA-binding transcriptional regulator</fullName>
    </submittedName>
    <submittedName>
        <fullName evidence="5">LacI family transcriptional regulator</fullName>
    </submittedName>
</protein>
<keyword evidence="1" id="KW-0805">Transcription regulation</keyword>
<dbReference type="AlphaFoldDB" id="A0A9Q9DD21"/>
<evidence type="ECO:0000256" key="3">
    <source>
        <dbReference type="ARBA" id="ARBA00023163"/>
    </source>
</evidence>
<dbReference type="PANTHER" id="PTHR30146">
    <property type="entry name" value="LACI-RELATED TRANSCRIPTIONAL REPRESSOR"/>
    <property type="match status" value="1"/>
</dbReference>
<dbReference type="Gene3D" id="1.10.260.40">
    <property type="entry name" value="lambda repressor-like DNA-binding domains"/>
    <property type="match status" value="1"/>
</dbReference>
<dbReference type="PROSITE" id="PS50932">
    <property type="entry name" value="HTH_LACI_2"/>
    <property type="match status" value="1"/>
</dbReference>
<dbReference type="Pfam" id="PF00356">
    <property type="entry name" value="LacI"/>
    <property type="match status" value="1"/>
</dbReference>
<dbReference type="InterPro" id="IPR010982">
    <property type="entry name" value="Lambda_DNA-bd_dom_sf"/>
</dbReference>
<reference evidence="6 8" key="2">
    <citation type="submission" date="2023-03" db="EMBL/GenBank/DDBJ databases">
        <title>Comparative genome and transcriptome analysis combination mining strategies for increasing vitamin B12 production of Ensifer adhaerens strain.</title>
        <authorList>
            <person name="Yongheng L."/>
        </authorList>
    </citation>
    <scope>NUCLEOTIDE SEQUENCE [LARGE SCALE GENOMIC DNA]</scope>
    <source>
        <strain evidence="6 8">Casida A-T305</strain>
        <plasmid evidence="6 8">unnamedB</plasmid>
    </source>
</reference>
<gene>
    <name evidence="5" type="ORF">NE863_31265</name>
    <name evidence="6" type="ORF">P4B07_31645</name>
</gene>
<dbReference type="PANTHER" id="PTHR30146:SF109">
    <property type="entry name" value="HTH-TYPE TRANSCRIPTIONAL REGULATOR GALS"/>
    <property type="match status" value="1"/>
</dbReference>
<name>A0A9Q9DD21_ENSAD</name>
<evidence type="ECO:0000256" key="1">
    <source>
        <dbReference type="ARBA" id="ARBA00023015"/>
    </source>
</evidence>
<dbReference type="PRINTS" id="PR00036">
    <property type="entry name" value="HTHLACI"/>
</dbReference>
<dbReference type="InterPro" id="IPR046335">
    <property type="entry name" value="LacI/GalR-like_sensor"/>
</dbReference>
<dbReference type="CDD" id="cd01392">
    <property type="entry name" value="HTH_LacI"/>
    <property type="match status" value="1"/>
</dbReference>
<keyword evidence="3" id="KW-0804">Transcription</keyword>
<sequence length="354" mass="38767">MDDESNAPTLKDIADAAGVSVASVSKVLNNRGGVGDESRRKILDHAERLGYQVRAARSLIRAGVESTVLVMPAQFYASSAFYEDVIQGVLAEASTSSLRIDVRLVSLDAEIAISEISDILRDIRPGALVVLGMDHPVMIDRIVDSGIPAVIINGMDRTMRLSCVLPDNWSAGWLAAQRLLAAGHREIVHVTIPHRLSLRRRLEGFRIALEEAGIAFDENRHIFDLGRMGLQEPDTTPAIRQAIKQGRFTDTTAFFCSTDLIAINVMQALEASSHSVPEDFSIIGVDDIAIARHSRPPLTTMRIDRGELGRAGIQLLLERINDPEINVRRVNLGVRLVERSTVAVPRSSPHAKRA</sequence>
<dbReference type="CDD" id="cd06267">
    <property type="entry name" value="PBP1_LacI_sugar_binding-like"/>
    <property type="match status" value="1"/>
</dbReference>
<dbReference type="Proteomes" id="UP001214094">
    <property type="component" value="Plasmid unnamedB"/>
</dbReference>
<dbReference type="EMBL" id="CP098809">
    <property type="protein sequence ID" value="USJ26980.1"/>
    <property type="molecule type" value="Genomic_DNA"/>
</dbReference>
<evidence type="ECO:0000259" key="4">
    <source>
        <dbReference type="PROSITE" id="PS50932"/>
    </source>
</evidence>
<dbReference type="InterPro" id="IPR000843">
    <property type="entry name" value="HTH_LacI"/>
</dbReference>
<proteinExistence type="predicted"/>
<organism evidence="5 7">
    <name type="scientific">Ensifer adhaerens</name>
    <name type="common">Sinorhizobium morelense</name>
    <dbReference type="NCBI Taxonomy" id="106592"/>
    <lineage>
        <taxon>Bacteria</taxon>
        <taxon>Pseudomonadati</taxon>
        <taxon>Pseudomonadota</taxon>
        <taxon>Alphaproteobacteria</taxon>
        <taxon>Hyphomicrobiales</taxon>
        <taxon>Rhizobiaceae</taxon>
        <taxon>Sinorhizobium/Ensifer group</taxon>
        <taxon>Ensifer</taxon>
    </lineage>
</organism>
<dbReference type="SUPFAM" id="SSF53822">
    <property type="entry name" value="Periplasmic binding protein-like I"/>
    <property type="match status" value="1"/>
</dbReference>
<dbReference type="Pfam" id="PF13377">
    <property type="entry name" value="Peripla_BP_3"/>
    <property type="match status" value="1"/>
</dbReference>
<evidence type="ECO:0000313" key="6">
    <source>
        <dbReference type="EMBL" id="WFP94370.1"/>
    </source>
</evidence>
<evidence type="ECO:0000313" key="7">
    <source>
        <dbReference type="Proteomes" id="UP001055460"/>
    </source>
</evidence>
<dbReference type="SMART" id="SM00354">
    <property type="entry name" value="HTH_LACI"/>
    <property type="match status" value="1"/>
</dbReference>
<keyword evidence="8" id="KW-1185">Reference proteome</keyword>
<dbReference type="EMBL" id="CP121310">
    <property type="protein sequence ID" value="WFP94370.1"/>
    <property type="molecule type" value="Genomic_DNA"/>
</dbReference>
<geneLocation type="plasmid" evidence="6 8">
    <name>unnamedB</name>
</geneLocation>
<reference evidence="5" key="1">
    <citation type="submission" date="2022-06" db="EMBL/GenBank/DDBJ databases">
        <title>Physiological and biochemical characterization and genomic elucidation of a strain of the genus Ensifer adhaerens M8 that combines arsenic oxidation and chromium reduction.</title>
        <authorList>
            <person name="Li X."/>
            <person name="Yu c."/>
        </authorList>
    </citation>
    <scope>NUCLEOTIDE SEQUENCE</scope>
    <source>
        <strain evidence="5">M8</strain>
        <plasmid evidence="5">pB</plasmid>
    </source>
</reference>
<dbReference type="GeneID" id="29522808"/>
<dbReference type="InterPro" id="IPR028082">
    <property type="entry name" value="Peripla_BP_I"/>
</dbReference>
<dbReference type="Gene3D" id="3.40.50.2300">
    <property type="match status" value="2"/>
</dbReference>
<dbReference type="OrthoDB" id="7912369at2"/>
<evidence type="ECO:0000256" key="2">
    <source>
        <dbReference type="ARBA" id="ARBA00023125"/>
    </source>
</evidence>
<evidence type="ECO:0000313" key="8">
    <source>
        <dbReference type="Proteomes" id="UP001214094"/>
    </source>
</evidence>
<dbReference type="PROSITE" id="PS00356">
    <property type="entry name" value="HTH_LACI_1"/>
    <property type="match status" value="1"/>
</dbReference>
<dbReference type="SUPFAM" id="SSF47413">
    <property type="entry name" value="lambda repressor-like DNA-binding domains"/>
    <property type="match status" value="1"/>
</dbReference>
<keyword evidence="5" id="KW-0614">Plasmid</keyword>
<dbReference type="GO" id="GO:0003700">
    <property type="term" value="F:DNA-binding transcription factor activity"/>
    <property type="evidence" value="ECO:0007669"/>
    <property type="project" value="TreeGrafter"/>
</dbReference>
<feature type="domain" description="HTH lacI-type" evidence="4">
    <location>
        <begin position="8"/>
        <end position="61"/>
    </location>
</feature>
<evidence type="ECO:0000313" key="5">
    <source>
        <dbReference type="EMBL" id="USJ26980.1"/>
    </source>
</evidence>
<dbReference type="RefSeq" id="WP_127890390.1">
    <property type="nucleotide sequence ID" value="NZ_CP015882.1"/>
</dbReference>
<keyword evidence="2 6" id="KW-0238">DNA-binding</keyword>
<dbReference type="GO" id="GO:0000976">
    <property type="term" value="F:transcription cis-regulatory region binding"/>
    <property type="evidence" value="ECO:0007669"/>
    <property type="project" value="TreeGrafter"/>
</dbReference>